<evidence type="ECO:0000256" key="3">
    <source>
        <dbReference type="ARBA" id="ARBA00007132"/>
    </source>
</evidence>
<evidence type="ECO:0000256" key="8">
    <source>
        <dbReference type="ARBA" id="ARBA00023242"/>
    </source>
</evidence>
<evidence type="ECO:0000256" key="2">
    <source>
        <dbReference type="ARBA" id="ARBA00004123"/>
    </source>
</evidence>
<feature type="domain" description="Transcription factor Tfb2 C-terminal" evidence="11">
    <location>
        <begin position="582"/>
        <end position="649"/>
    </location>
</feature>
<evidence type="ECO:0000256" key="5">
    <source>
        <dbReference type="ARBA" id="ARBA00023015"/>
    </source>
</evidence>
<comment type="subcellular location">
    <subcellularLocation>
        <location evidence="2 9">Nucleus</location>
    </subcellularLocation>
</comment>
<evidence type="ECO:0000259" key="11">
    <source>
        <dbReference type="Pfam" id="PF18307"/>
    </source>
</evidence>
<feature type="compositionally biased region" description="Acidic residues" evidence="10">
    <location>
        <begin position="88"/>
        <end position="100"/>
    </location>
</feature>
<keyword evidence="6 9" id="KW-0804">Transcription</keyword>
<evidence type="ECO:0000256" key="6">
    <source>
        <dbReference type="ARBA" id="ARBA00023163"/>
    </source>
</evidence>
<dbReference type="InterPro" id="IPR040662">
    <property type="entry name" value="Tfb2_C"/>
</dbReference>
<dbReference type="AlphaFoldDB" id="A0A1B7THD5"/>
<feature type="region of interest" description="Disordered" evidence="10">
    <location>
        <begin position="88"/>
        <end position="110"/>
    </location>
</feature>
<dbReference type="GO" id="GO:0005675">
    <property type="term" value="C:transcription factor TFIIH holo complex"/>
    <property type="evidence" value="ECO:0007669"/>
    <property type="project" value="TreeGrafter"/>
</dbReference>
<keyword evidence="4 9" id="KW-0227">DNA damage</keyword>
<dbReference type="GO" id="GO:0000439">
    <property type="term" value="C:transcription factor TFIIH core complex"/>
    <property type="evidence" value="ECO:0007669"/>
    <property type="project" value="InterPro"/>
</dbReference>
<dbReference type="Pfam" id="PF18307">
    <property type="entry name" value="Tfb2_C"/>
    <property type="match status" value="1"/>
</dbReference>
<feature type="compositionally biased region" description="Polar residues" evidence="10">
    <location>
        <begin position="1"/>
        <end position="11"/>
    </location>
</feature>
<evidence type="ECO:0000256" key="9">
    <source>
        <dbReference type="RuleBase" id="RU364024"/>
    </source>
</evidence>
<dbReference type="Pfam" id="PF03849">
    <property type="entry name" value="Tfb2"/>
    <property type="match status" value="2"/>
</dbReference>
<evidence type="ECO:0000313" key="12">
    <source>
        <dbReference type="EMBL" id="OBA28146.1"/>
    </source>
</evidence>
<dbReference type="InterPro" id="IPR004598">
    <property type="entry name" value="TFIIH_p52/Tfb2"/>
</dbReference>
<evidence type="ECO:0000256" key="4">
    <source>
        <dbReference type="ARBA" id="ARBA00022763"/>
    </source>
</evidence>
<evidence type="ECO:0000256" key="1">
    <source>
        <dbReference type="ARBA" id="ARBA00002817"/>
    </source>
</evidence>
<dbReference type="Gene3D" id="3.30.70.2610">
    <property type="match status" value="1"/>
</dbReference>
<sequence>MSVSVDQTISIVNDADDSVSQNEGENQNNEAMFKTSILKYISSLPSMVKLRLYSQSSTTLSIFRLLPSLGKFLIMGLLFQDFEEEENVDEDDMDLDEDDQERSKHNKQQTPPLVKDLQKWVVGQAGYLEFYKTLRTLENLDIFIISDRSASSSISSKNINIFSNKADESGNVKLNPIFQTALRESIVAGDVHNSFGSLRKDIPITEQVTIDELDTYAAEKWETILHFMVGTPGMKAPDDTVLKLLIHGEFMMEVGTESDNSIFTQRRNNNNIDAEEEEDANDKQFQRVAELKITNHGFQFLLQEINVQIWSLLLQYLKMSEFLKIDIVVILNFLFMISSLEFGKAYSTEKMNKLELFLLKEFANYGLLLKKPNKDWFYPTRMATILTSDAISIRTSSAAMNNVIDTAKMNKNFFDKAHKKHNTKKKITEANEFAKRQLIEKDSALSNVNVTTFSQDLVNGAVIIETNFKLYSYANSPLQIAILSLFVHLKSRFNNMVLGQITRDSIRRALRNGITAEQILAYLETHAHPQMVKLAEEQLEKKIGFDNMKKRQMDIESGKISGNNSEQDSMFKLQILPPTVVDQIKLWQIELDRVISADGYLYSEFSTMKEYSDLVKYCQDIGALVWKNDRRKLFFVEKESNDQVIEYAKRLISRNNQ</sequence>
<evidence type="ECO:0000256" key="10">
    <source>
        <dbReference type="SAM" id="MobiDB-lite"/>
    </source>
</evidence>
<comment type="function">
    <text evidence="1">Component of the general transcription and DNA repair factor IIH (TFIIH) core complex, which is involved in general and transcription-coupled nucleotide excision repair (NER) of damaged DNA and, when complexed to TFIIK, in RNA transcription by RNA polymerase II. In NER, TFIIH acts by opening DNA around the lesion to allow the excision of the damaged oligonucleotide and its replacement by a new DNA fragment. In transcription, TFIIH has an essential role in transcription initiation. When the pre-initiation complex (PIC) has been established, TFIIH is required for promoter opening and promoter escape. Phosphorylation of the C-terminal tail (CTD) of the largest subunit of RNA polymerase II by the kinase module TFIIK controls the initiation of transcription.</text>
</comment>
<name>A0A1B7THD5_9ASCO</name>
<proteinExistence type="inferred from homology"/>
<protein>
    <recommendedName>
        <fullName evidence="9">RNA polymerase II transcription factor B subunit 2</fullName>
    </recommendedName>
</protein>
<dbReference type="GO" id="GO:0001671">
    <property type="term" value="F:ATPase activator activity"/>
    <property type="evidence" value="ECO:0007669"/>
    <property type="project" value="InterPro"/>
</dbReference>
<dbReference type="GO" id="GO:0006366">
    <property type="term" value="P:transcription by RNA polymerase II"/>
    <property type="evidence" value="ECO:0007669"/>
    <property type="project" value="UniProtKB-ARBA"/>
</dbReference>
<accession>A0A1B7THD5</accession>
<organism evidence="12 13">
    <name type="scientific">Hanseniaspora valbyensis NRRL Y-1626</name>
    <dbReference type="NCBI Taxonomy" id="766949"/>
    <lineage>
        <taxon>Eukaryota</taxon>
        <taxon>Fungi</taxon>
        <taxon>Dikarya</taxon>
        <taxon>Ascomycota</taxon>
        <taxon>Saccharomycotina</taxon>
        <taxon>Saccharomycetes</taxon>
        <taxon>Saccharomycodales</taxon>
        <taxon>Saccharomycodaceae</taxon>
        <taxon>Hanseniaspora</taxon>
    </lineage>
</organism>
<dbReference type="PANTHER" id="PTHR13152:SF0">
    <property type="entry name" value="GENERAL TRANSCRIPTION FACTOR IIH SUBUNIT 4"/>
    <property type="match status" value="1"/>
</dbReference>
<dbReference type="EMBL" id="LXPE01000005">
    <property type="protein sequence ID" value="OBA28146.1"/>
    <property type="molecule type" value="Genomic_DNA"/>
</dbReference>
<comment type="similarity">
    <text evidence="3 9">Belongs to the TFB2 family.</text>
</comment>
<reference evidence="13" key="1">
    <citation type="journal article" date="2016" name="Proc. Natl. Acad. Sci. U.S.A.">
        <title>Comparative genomics of biotechnologically important yeasts.</title>
        <authorList>
            <person name="Riley R."/>
            <person name="Haridas S."/>
            <person name="Wolfe K.H."/>
            <person name="Lopes M.R."/>
            <person name="Hittinger C.T."/>
            <person name="Goeker M."/>
            <person name="Salamov A.A."/>
            <person name="Wisecaver J.H."/>
            <person name="Long T.M."/>
            <person name="Calvey C.H."/>
            <person name="Aerts A.L."/>
            <person name="Barry K.W."/>
            <person name="Choi C."/>
            <person name="Clum A."/>
            <person name="Coughlan A.Y."/>
            <person name="Deshpande S."/>
            <person name="Douglass A.P."/>
            <person name="Hanson S.J."/>
            <person name="Klenk H.-P."/>
            <person name="LaButti K.M."/>
            <person name="Lapidus A."/>
            <person name="Lindquist E.A."/>
            <person name="Lipzen A.M."/>
            <person name="Meier-Kolthoff J.P."/>
            <person name="Ohm R.A."/>
            <person name="Otillar R.P."/>
            <person name="Pangilinan J.L."/>
            <person name="Peng Y."/>
            <person name="Rokas A."/>
            <person name="Rosa C.A."/>
            <person name="Scheuner C."/>
            <person name="Sibirny A.A."/>
            <person name="Slot J.C."/>
            <person name="Stielow J.B."/>
            <person name="Sun H."/>
            <person name="Kurtzman C.P."/>
            <person name="Blackwell M."/>
            <person name="Grigoriev I.V."/>
            <person name="Jeffries T.W."/>
        </authorList>
    </citation>
    <scope>NUCLEOTIDE SEQUENCE [LARGE SCALE GENOMIC DNA]</scope>
    <source>
        <strain evidence="13">NRRL Y-1626</strain>
    </source>
</reference>
<feature type="region of interest" description="Disordered" evidence="10">
    <location>
        <begin position="1"/>
        <end position="27"/>
    </location>
</feature>
<comment type="caution">
    <text evidence="12">The sequence shown here is derived from an EMBL/GenBank/DDBJ whole genome shotgun (WGS) entry which is preliminary data.</text>
</comment>
<comment type="function">
    <text evidence="9">Component of the general transcription and DNA repair factor IIH (TFIIH) core complex which is involved in general and transcription-coupled nucleotide excision repair (NER) of damaged DNA.</text>
</comment>
<dbReference type="GO" id="GO:0003690">
    <property type="term" value="F:double-stranded DNA binding"/>
    <property type="evidence" value="ECO:0007669"/>
    <property type="project" value="TreeGrafter"/>
</dbReference>
<dbReference type="NCBIfam" id="TIGR00625">
    <property type="entry name" value="tfb2"/>
    <property type="match status" value="1"/>
</dbReference>
<evidence type="ECO:0000256" key="7">
    <source>
        <dbReference type="ARBA" id="ARBA00023204"/>
    </source>
</evidence>
<dbReference type="PANTHER" id="PTHR13152">
    <property type="entry name" value="TFIIH, POLYPEPTIDE 4"/>
    <property type="match status" value="1"/>
</dbReference>
<keyword evidence="7 9" id="KW-0234">DNA repair</keyword>
<dbReference type="OrthoDB" id="364513at2759"/>
<keyword evidence="13" id="KW-1185">Reference proteome</keyword>
<keyword evidence="5 9" id="KW-0805">Transcription regulation</keyword>
<gene>
    <name evidence="12" type="ORF">HANVADRAFT_51854</name>
</gene>
<dbReference type="FunFam" id="3.30.70.2610:FF:000001">
    <property type="entry name" value="General transcription factor IIH subunit 4"/>
    <property type="match status" value="1"/>
</dbReference>
<keyword evidence="8 9" id="KW-0539">Nucleus</keyword>
<dbReference type="GO" id="GO:0006289">
    <property type="term" value="P:nucleotide-excision repair"/>
    <property type="evidence" value="ECO:0007669"/>
    <property type="project" value="InterPro"/>
</dbReference>
<evidence type="ECO:0000313" key="13">
    <source>
        <dbReference type="Proteomes" id="UP000092321"/>
    </source>
</evidence>
<feature type="compositionally biased region" description="Polar residues" evidence="10">
    <location>
        <begin position="18"/>
        <end position="27"/>
    </location>
</feature>
<dbReference type="Proteomes" id="UP000092321">
    <property type="component" value="Unassembled WGS sequence"/>
</dbReference>